<keyword evidence="5 6" id="KW-0472">Membrane</keyword>
<protein>
    <submittedName>
        <fullName evidence="9 10">Transporter svop-1</fullName>
    </submittedName>
</protein>
<dbReference type="GeneID" id="113402409"/>
<evidence type="ECO:0000313" key="10">
    <source>
        <dbReference type="RefSeq" id="XP_064072404.1"/>
    </source>
</evidence>
<organism evidence="8 9">
    <name type="scientific">Vanessa tameamea</name>
    <name type="common">Kamehameha butterfly</name>
    <dbReference type="NCBI Taxonomy" id="334116"/>
    <lineage>
        <taxon>Eukaryota</taxon>
        <taxon>Metazoa</taxon>
        <taxon>Ecdysozoa</taxon>
        <taxon>Arthropoda</taxon>
        <taxon>Hexapoda</taxon>
        <taxon>Insecta</taxon>
        <taxon>Pterygota</taxon>
        <taxon>Neoptera</taxon>
        <taxon>Endopterygota</taxon>
        <taxon>Lepidoptera</taxon>
        <taxon>Glossata</taxon>
        <taxon>Ditrysia</taxon>
        <taxon>Papilionoidea</taxon>
        <taxon>Nymphalidae</taxon>
        <taxon>Nymphalinae</taxon>
        <taxon>Vanessa</taxon>
    </lineage>
</organism>
<comment type="subcellular location">
    <subcellularLocation>
        <location evidence="1">Membrane</location>
        <topology evidence="1">Multi-pass membrane protein</topology>
    </subcellularLocation>
</comment>
<keyword evidence="2" id="KW-0813">Transport</keyword>
<reference evidence="9" key="1">
    <citation type="submission" date="2025-04" db="UniProtKB">
        <authorList>
            <consortium name="RefSeq"/>
        </authorList>
    </citation>
    <scope>IDENTIFICATION</scope>
    <source>
        <tissue evidence="9">Thorax</tissue>
        <tissue evidence="10">Whole body</tissue>
    </source>
</reference>
<dbReference type="Proteomes" id="UP001652626">
    <property type="component" value="Chromosome 12"/>
</dbReference>
<evidence type="ECO:0000256" key="5">
    <source>
        <dbReference type="ARBA" id="ARBA00023136"/>
    </source>
</evidence>
<name>A0A8B8IMU9_VANTA</name>
<feature type="transmembrane region" description="Helical" evidence="6">
    <location>
        <begin position="438"/>
        <end position="460"/>
    </location>
</feature>
<feature type="transmembrane region" description="Helical" evidence="6">
    <location>
        <begin position="405"/>
        <end position="426"/>
    </location>
</feature>
<dbReference type="PROSITE" id="PS50850">
    <property type="entry name" value="MFS"/>
    <property type="match status" value="1"/>
</dbReference>
<evidence type="ECO:0000256" key="6">
    <source>
        <dbReference type="SAM" id="Phobius"/>
    </source>
</evidence>
<dbReference type="PANTHER" id="PTHR23511">
    <property type="entry name" value="SYNAPTIC VESICLE GLYCOPROTEIN 2"/>
    <property type="match status" value="1"/>
</dbReference>
<gene>
    <name evidence="9 10" type="primary">LOC113402409</name>
</gene>
<evidence type="ECO:0000313" key="8">
    <source>
        <dbReference type="Proteomes" id="UP001652626"/>
    </source>
</evidence>
<evidence type="ECO:0000256" key="4">
    <source>
        <dbReference type="ARBA" id="ARBA00022989"/>
    </source>
</evidence>
<keyword evidence="8" id="KW-1185">Reference proteome</keyword>
<dbReference type="Gene3D" id="1.20.1250.20">
    <property type="entry name" value="MFS general substrate transporter like domains"/>
    <property type="match status" value="1"/>
</dbReference>
<feature type="transmembrane region" description="Helical" evidence="6">
    <location>
        <begin position="92"/>
        <end position="109"/>
    </location>
</feature>
<dbReference type="RefSeq" id="XP_064072404.1">
    <property type="nucleotide sequence ID" value="XM_064216334.1"/>
</dbReference>
<feature type="transmembrane region" description="Helical" evidence="6">
    <location>
        <begin position="115"/>
        <end position="138"/>
    </location>
</feature>
<accession>A0A8B8IMU9</accession>
<feature type="transmembrane region" description="Helical" evidence="6">
    <location>
        <begin position="28"/>
        <end position="48"/>
    </location>
</feature>
<feature type="transmembrane region" description="Helical" evidence="6">
    <location>
        <begin position="466"/>
        <end position="485"/>
    </location>
</feature>
<dbReference type="InterPro" id="IPR020846">
    <property type="entry name" value="MFS_dom"/>
</dbReference>
<dbReference type="RefSeq" id="XP_026498435.1">
    <property type="nucleotide sequence ID" value="XM_026642650.1"/>
</dbReference>
<dbReference type="OrthoDB" id="433512at2759"/>
<feature type="transmembrane region" description="Helical" evidence="6">
    <location>
        <begin position="286"/>
        <end position="306"/>
    </location>
</feature>
<dbReference type="GO" id="GO:0022857">
    <property type="term" value="F:transmembrane transporter activity"/>
    <property type="evidence" value="ECO:0007669"/>
    <property type="project" value="InterPro"/>
</dbReference>
<evidence type="ECO:0000259" key="7">
    <source>
        <dbReference type="PROSITE" id="PS50850"/>
    </source>
</evidence>
<dbReference type="AlphaFoldDB" id="A0A8B8IMU9"/>
<evidence type="ECO:0000256" key="3">
    <source>
        <dbReference type="ARBA" id="ARBA00022692"/>
    </source>
</evidence>
<dbReference type="Pfam" id="PF07690">
    <property type="entry name" value="MFS_1"/>
    <property type="match status" value="1"/>
</dbReference>
<dbReference type="PANTHER" id="PTHR23511:SF35">
    <property type="entry name" value="MAJOR FACILITATOR SUPERFAMILY (MFS) PROFILE DOMAIN-CONTAINING PROTEIN"/>
    <property type="match status" value="1"/>
</dbReference>
<sequence>MVVKTNSLNFEEALNLTGFGKFNFLMQLVNISLIMGMAFEIVSVAYLVPASACELNTTNFQQGFMAGMPLLGIIATSHFWGYLADTRGRRKILAWCMSLAFLAGASAALSPDWIVFSVLKFLSSCAVAGTYALALTLLSECTPQHRRAIMVALTSSIFLCATGLMAVISIPVLQLKFSYYIPYLNIEFTSWRLLNLVFATPCALGAVGMYFSYESPRFLLSVGEEAKALKVLKGIYMINTGKSGDDYNVSSVVLGEDTGKPSNGFWSSLVAQTVPLMKPPLLKNTLLLSVMFVIVYFGINPFLTWLPYIADGVMKAIERGDDNLSFCDMLRSSHNETATENKDCSLNSFAMVTVFVISVTIAALNTILSAIINYIGRKRMLIGVQLVAGIAGLCINLTSSWMVSTILLVAFMTGVLNFGFLSTFSVDIFPTYVKAMAVCLTLMVGRGSSVFGINILKHLLVYDCELAFYIFGGLTFVGGLIGFLLPADTKTVSKKATET</sequence>
<dbReference type="GO" id="GO:0016020">
    <property type="term" value="C:membrane"/>
    <property type="evidence" value="ECO:0007669"/>
    <property type="project" value="UniProtKB-SubCell"/>
</dbReference>
<feature type="transmembrane region" description="Helical" evidence="6">
    <location>
        <begin position="380"/>
        <end position="399"/>
    </location>
</feature>
<evidence type="ECO:0000313" key="9">
    <source>
        <dbReference type="RefSeq" id="XP_026498435.1"/>
    </source>
</evidence>
<feature type="transmembrane region" description="Helical" evidence="6">
    <location>
        <begin position="349"/>
        <end position="368"/>
    </location>
</feature>
<evidence type="ECO:0000256" key="1">
    <source>
        <dbReference type="ARBA" id="ARBA00004141"/>
    </source>
</evidence>
<keyword evidence="4 6" id="KW-1133">Transmembrane helix</keyword>
<feature type="domain" description="Major facilitator superfamily (MFS) profile" evidence="7">
    <location>
        <begin position="24"/>
        <end position="490"/>
    </location>
</feature>
<feature type="transmembrane region" description="Helical" evidence="6">
    <location>
        <begin position="60"/>
        <end position="80"/>
    </location>
</feature>
<dbReference type="SUPFAM" id="SSF103473">
    <property type="entry name" value="MFS general substrate transporter"/>
    <property type="match status" value="1"/>
</dbReference>
<dbReference type="InterPro" id="IPR011701">
    <property type="entry name" value="MFS"/>
</dbReference>
<feature type="transmembrane region" description="Helical" evidence="6">
    <location>
        <begin position="150"/>
        <end position="173"/>
    </location>
</feature>
<keyword evidence="3 6" id="KW-0812">Transmembrane</keyword>
<proteinExistence type="predicted"/>
<evidence type="ECO:0000256" key="2">
    <source>
        <dbReference type="ARBA" id="ARBA00022448"/>
    </source>
</evidence>
<dbReference type="OMA" id="IATSHFW"/>
<feature type="transmembrane region" description="Helical" evidence="6">
    <location>
        <begin position="193"/>
        <end position="213"/>
    </location>
</feature>
<dbReference type="InterPro" id="IPR036259">
    <property type="entry name" value="MFS_trans_sf"/>
</dbReference>